<evidence type="ECO:0000259" key="5">
    <source>
        <dbReference type="Pfam" id="PF04821"/>
    </source>
</evidence>
<feature type="compositionally biased region" description="Polar residues" evidence="4">
    <location>
        <begin position="1076"/>
        <end position="1086"/>
    </location>
</feature>
<feature type="compositionally biased region" description="Basic residues" evidence="4">
    <location>
        <begin position="982"/>
        <end position="993"/>
    </location>
</feature>
<feature type="compositionally biased region" description="Acidic residues" evidence="4">
    <location>
        <begin position="1285"/>
        <end position="1296"/>
    </location>
</feature>
<organism evidence="6 7">
    <name type="scientific">Sphagnum jensenii</name>
    <dbReference type="NCBI Taxonomy" id="128206"/>
    <lineage>
        <taxon>Eukaryota</taxon>
        <taxon>Viridiplantae</taxon>
        <taxon>Streptophyta</taxon>
        <taxon>Embryophyta</taxon>
        <taxon>Bryophyta</taxon>
        <taxon>Sphagnophytina</taxon>
        <taxon>Sphagnopsida</taxon>
        <taxon>Sphagnales</taxon>
        <taxon>Sphagnaceae</taxon>
        <taxon>Sphagnum</taxon>
    </lineage>
</organism>
<dbReference type="InterPro" id="IPR006906">
    <property type="entry name" value="Timeless_N"/>
</dbReference>
<accession>A0ABP1BC28</accession>
<evidence type="ECO:0000256" key="4">
    <source>
        <dbReference type="SAM" id="MobiDB-lite"/>
    </source>
</evidence>
<feature type="compositionally biased region" description="Basic and acidic residues" evidence="4">
    <location>
        <begin position="1161"/>
        <end position="1184"/>
    </location>
</feature>
<dbReference type="Pfam" id="PF04821">
    <property type="entry name" value="TIMELESS"/>
    <property type="match status" value="1"/>
</dbReference>
<feature type="compositionally biased region" description="Basic and acidic residues" evidence="4">
    <location>
        <begin position="1113"/>
        <end position="1122"/>
    </location>
</feature>
<dbReference type="Proteomes" id="UP001497522">
    <property type="component" value="Chromosome 3"/>
</dbReference>
<evidence type="ECO:0000256" key="3">
    <source>
        <dbReference type="ARBA" id="ARBA00023306"/>
    </source>
</evidence>
<dbReference type="InterPro" id="IPR044998">
    <property type="entry name" value="Timeless"/>
</dbReference>
<reference evidence="6" key="1">
    <citation type="submission" date="2024-03" db="EMBL/GenBank/DDBJ databases">
        <authorList>
            <consortium name="ELIXIR-Norway"/>
            <consortium name="Elixir Norway"/>
        </authorList>
    </citation>
    <scope>NUCLEOTIDE SEQUENCE</scope>
</reference>
<feature type="compositionally biased region" description="Basic and acidic residues" evidence="4">
    <location>
        <begin position="1205"/>
        <end position="1229"/>
    </location>
</feature>
<feature type="region of interest" description="Disordered" evidence="4">
    <location>
        <begin position="963"/>
        <end position="1006"/>
    </location>
</feature>
<feature type="compositionally biased region" description="Basic residues" evidence="4">
    <location>
        <begin position="552"/>
        <end position="568"/>
    </location>
</feature>
<feature type="compositionally biased region" description="Polar residues" evidence="4">
    <location>
        <begin position="569"/>
        <end position="581"/>
    </location>
</feature>
<gene>
    <name evidence="6" type="ORF">CSSPJE1EN2_LOCUS15385</name>
</gene>
<dbReference type="PANTHER" id="PTHR22940:SF4">
    <property type="entry name" value="PROTEIN TIMELESS HOMOLOG"/>
    <property type="match status" value="1"/>
</dbReference>
<keyword evidence="7" id="KW-1185">Reference proteome</keyword>
<feature type="compositionally biased region" description="Basic and acidic residues" evidence="4">
    <location>
        <begin position="1306"/>
        <end position="1317"/>
    </location>
</feature>
<dbReference type="PANTHER" id="PTHR22940">
    <property type="entry name" value="TIMEOUT/TIMELESS-2"/>
    <property type="match status" value="1"/>
</dbReference>
<feature type="compositionally biased region" description="Polar residues" evidence="4">
    <location>
        <begin position="994"/>
        <end position="1006"/>
    </location>
</feature>
<feature type="compositionally biased region" description="Acidic residues" evidence="4">
    <location>
        <begin position="654"/>
        <end position="682"/>
    </location>
</feature>
<feature type="region of interest" description="Disordered" evidence="4">
    <location>
        <begin position="1063"/>
        <end position="1086"/>
    </location>
</feature>
<feature type="compositionally biased region" description="Acidic residues" evidence="4">
    <location>
        <begin position="1185"/>
        <end position="1195"/>
    </location>
</feature>
<evidence type="ECO:0000256" key="2">
    <source>
        <dbReference type="ARBA" id="ARBA00023242"/>
    </source>
</evidence>
<feature type="region of interest" description="Disordered" evidence="4">
    <location>
        <begin position="552"/>
        <end position="588"/>
    </location>
</feature>
<evidence type="ECO:0000256" key="1">
    <source>
        <dbReference type="ARBA" id="ARBA00004123"/>
    </source>
</evidence>
<keyword evidence="3" id="KW-0131">Cell cycle</keyword>
<feature type="compositionally biased region" description="Basic and acidic residues" evidence="4">
    <location>
        <begin position="963"/>
        <end position="981"/>
    </location>
</feature>
<feature type="domain" description="Timeless N-terminal" evidence="5">
    <location>
        <begin position="25"/>
        <end position="281"/>
    </location>
</feature>
<protein>
    <recommendedName>
        <fullName evidence="5">Timeless N-terminal domain-containing protein</fullName>
    </recommendedName>
</protein>
<feature type="compositionally biased region" description="Acidic residues" evidence="4">
    <location>
        <begin position="1135"/>
        <end position="1145"/>
    </location>
</feature>
<evidence type="ECO:0000313" key="6">
    <source>
        <dbReference type="EMBL" id="CAK9872815.1"/>
    </source>
</evidence>
<feature type="compositionally biased region" description="Basic and acidic residues" evidence="4">
    <location>
        <begin position="1372"/>
        <end position="1385"/>
    </location>
</feature>
<comment type="subcellular location">
    <subcellularLocation>
        <location evidence="1">Nucleus</location>
    </subcellularLocation>
</comment>
<feature type="compositionally biased region" description="Polar residues" evidence="4">
    <location>
        <begin position="1350"/>
        <end position="1362"/>
    </location>
</feature>
<feature type="compositionally biased region" description="Acidic residues" evidence="4">
    <location>
        <begin position="1234"/>
        <end position="1245"/>
    </location>
</feature>
<keyword evidence="2" id="KW-0539">Nucleus</keyword>
<evidence type="ECO:0000313" key="7">
    <source>
        <dbReference type="Proteomes" id="UP001497522"/>
    </source>
</evidence>
<feature type="region of interest" description="Disordered" evidence="4">
    <location>
        <begin position="885"/>
        <end position="904"/>
    </location>
</feature>
<proteinExistence type="predicted"/>
<dbReference type="EMBL" id="OZ023704">
    <property type="protein sequence ID" value="CAK9872815.1"/>
    <property type="molecule type" value="Genomic_DNA"/>
</dbReference>
<feature type="region of interest" description="Disordered" evidence="4">
    <location>
        <begin position="1113"/>
        <end position="1418"/>
    </location>
</feature>
<name>A0ABP1BC28_9BRYO</name>
<sequence>MEMDNLTAVCTGLGFTREDDCGKRVYVKHVDCLGNLKRLQRFLRQDDSTSRDVFMQLGKWNTIAQDILPIITHYRHHHEFVLNAVKVMVFMTMPVEPSTSNIPQQLEYLQTFKAAALEGDAIGVIVSHLQQPLEHMESGSLTDMDGKMFQLMLTFIRNLLAVDDSFSPLTRTTTSGNALASYFKDELLKRLFEESVTDLLLALTQHVGGDQPFLRKDNLLILEIFNYLFWGQSPDVIATSTKKLSQESSAALESLIRQERLEQRNLGFAAPRHSRFCGTFVRVEKDGAKMLVTKNPYQSPFDFKKPEIMRGHVKRVAPDLPRLCSSNDTVCGLLKSLADQFLEGTYNLLMQTVKDDIQSERNEVQESDVVTFFTVANFFTSYQRCLLSKPQWSVKESLSNDRGDEGGQKKAKDVTFQGRCGPIASTMDEDMFNLVTRKWQVYVDTSKETSDWFPPTSAGVLFKEMIHMIDHVLKAADQKTSDGQKEVRVARILLYKIFYDHTDQGVLAFMIQLLRTFDLQKQPRSQLAGMIEMTHVVLRLLDTLTKEEGALRVKKKAHNVRSKGKKSKQNGTPHQEQSPSQGHLKEGEHRSELHIDVKEHDAESGLGEHKVTNDVEEIGTGMMQETPETIPPSRIEELETRMEDREEEVKSDPLGEEEAEQDAEEEEEQDRDPSDSQDEEVEEVTHEDSLDVFKYLRRFGDNMILHNYCWLLKNYAQNTAATNYYIIHMLQRICKDCLMEPMLYQLSVLQTFYEILSNQSIQQSEQHRFVVAFLTKVVRHLFQKLKKSPLLFVDLLFWKTKQDCHCITADYVNQDLRKTLSKTRKEKISRNSIQDRRALLIDNLGDDDEDVNQRPPESSLHRMHNRFKPSSFVFSLEVGGNAAENGKVKRHRAPKKRSPFSDSQEDQIKELFAQYKESRSCTKLIVQALLDAGVLHDSGKPFSVAQVGRVLKQLGLELDDTLFRNREGRPSNRESNPDLKTRGKTLKDRKKKPSGSSGNNQKQKTCLFNNKQDKELQALFAKYQGQKNCIHLISQELEGVFTAAQIGQRLLLLGCDKSKKRKQKPACQSIDDNDDALSNNETTQMESEAGVSINRVFCASLGSFARKKFRKQNDYGDAREAEIETDQTNGCESTTPEEIDDDDDLPIANTLSWKKTFQNRKRNEKESVPKAGIEADHTNGHESTEPEEIDDDDDLPIAKTLSGKKTFESWKRNQKESVPKAGIEADHTNGLESTEPEEIDDDDDLPIANTLSGKKTYERRKRNQTERVPKAGIEAEQTNGHGSTEPEEIDDDDDDLPAANTLSWKKTYESLNRRQKDSVLTSNDCQTEDTENVTMYDMARKHMPDGLSSFDDTQVTHDNQTSRPKRRRLERKHATNEGEIGRVEQENDNTMNKASKLQDGKGLSRTSRQAWHSDTDDE</sequence>
<feature type="compositionally biased region" description="Basic residues" evidence="4">
    <location>
        <begin position="888"/>
        <end position="898"/>
    </location>
</feature>
<feature type="compositionally biased region" description="Basic and acidic residues" evidence="4">
    <location>
        <begin position="640"/>
        <end position="653"/>
    </location>
</feature>
<feature type="region of interest" description="Disordered" evidence="4">
    <location>
        <begin position="640"/>
        <end position="686"/>
    </location>
</feature>